<evidence type="ECO:0000313" key="2">
    <source>
        <dbReference type="Proteomes" id="UP000053573"/>
    </source>
</evidence>
<proteinExistence type="predicted"/>
<keyword evidence="2" id="KW-1185">Reference proteome</keyword>
<dbReference type="EMBL" id="LDEV01002620">
    <property type="protein sequence ID" value="KLJ08308.1"/>
    <property type="molecule type" value="Genomic_DNA"/>
</dbReference>
<accession>A0A0H1BB62</accession>
<dbReference type="Proteomes" id="UP000053573">
    <property type="component" value="Unassembled WGS sequence"/>
</dbReference>
<gene>
    <name evidence="1" type="ORF">EMPG_16258</name>
</gene>
<dbReference type="AlphaFoldDB" id="A0A0H1BB62"/>
<comment type="caution">
    <text evidence="1">The sequence shown here is derived from an EMBL/GenBank/DDBJ whole genome shotgun (WGS) entry which is preliminary data.</text>
</comment>
<protein>
    <submittedName>
        <fullName evidence="1">Uncharacterized protein</fullName>
    </submittedName>
</protein>
<name>A0A0H1BB62_9EURO</name>
<evidence type="ECO:0000313" key="1">
    <source>
        <dbReference type="EMBL" id="KLJ08308.1"/>
    </source>
</evidence>
<sequence length="54" mass="6041">MLMVILFCPNSWASCMPGIKHLLPYMLAARARLSPLLAVRAFCRWCDSVMVTGV</sequence>
<reference evidence="2" key="1">
    <citation type="journal article" date="2015" name="PLoS Genet.">
        <title>The dynamic genome and transcriptome of the human fungal pathogen Blastomyces and close relative Emmonsia.</title>
        <authorList>
            <person name="Munoz J.F."/>
            <person name="Gauthier G.M."/>
            <person name="Desjardins C.A."/>
            <person name="Gallo J.E."/>
            <person name="Holder J."/>
            <person name="Sullivan T.D."/>
            <person name="Marty A.J."/>
            <person name="Carmen J.C."/>
            <person name="Chen Z."/>
            <person name="Ding L."/>
            <person name="Gujja S."/>
            <person name="Magrini V."/>
            <person name="Misas E."/>
            <person name="Mitreva M."/>
            <person name="Priest M."/>
            <person name="Saif S."/>
            <person name="Whiston E.A."/>
            <person name="Young S."/>
            <person name="Zeng Q."/>
            <person name="Goldman W.E."/>
            <person name="Mardis E.R."/>
            <person name="Taylor J.W."/>
            <person name="McEwen J.G."/>
            <person name="Clay O.K."/>
            <person name="Klein B.S."/>
            <person name="Cuomo C.A."/>
        </authorList>
    </citation>
    <scope>NUCLEOTIDE SEQUENCE [LARGE SCALE GENOMIC DNA]</scope>
    <source>
        <strain evidence="2">UAMH 139</strain>
    </source>
</reference>
<organism evidence="1 2">
    <name type="scientific">Blastomyces silverae</name>
    <dbReference type="NCBI Taxonomy" id="2060906"/>
    <lineage>
        <taxon>Eukaryota</taxon>
        <taxon>Fungi</taxon>
        <taxon>Dikarya</taxon>
        <taxon>Ascomycota</taxon>
        <taxon>Pezizomycotina</taxon>
        <taxon>Eurotiomycetes</taxon>
        <taxon>Eurotiomycetidae</taxon>
        <taxon>Onygenales</taxon>
        <taxon>Ajellomycetaceae</taxon>
        <taxon>Blastomyces</taxon>
    </lineage>
</organism>